<organism evidence="8 9">
    <name type="scientific">Phormidesmis priestleyi Ana</name>
    <dbReference type="NCBI Taxonomy" id="1666911"/>
    <lineage>
        <taxon>Bacteria</taxon>
        <taxon>Bacillati</taxon>
        <taxon>Cyanobacteriota</taxon>
        <taxon>Cyanophyceae</taxon>
        <taxon>Leptolyngbyales</taxon>
        <taxon>Leptolyngbyaceae</taxon>
        <taxon>Phormidesmis</taxon>
    </lineage>
</organism>
<evidence type="ECO:0000256" key="4">
    <source>
        <dbReference type="ARBA" id="ARBA00041148"/>
    </source>
</evidence>
<dbReference type="PATRIC" id="fig|1666911.3.peg.4103"/>
<dbReference type="NCBIfam" id="TIGR00741">
    <property type="entry name" value="yfiA"/>
    <property type="match status" value="1"/>
</dbReference>
<dbReference type="InterPro" id="IPR032528">
    <property type="entry name" value="Ribosom_S30AE_C"/>
</dbReference>
<dbReference type="Gene3D" id="3.30.505.50">
    <property type="entry name" value="Sigma 54 modulation/S30EA ribosomal protein, C-terminal domain"/>
    <property type="match status" value="1"/>
</dbReference>
<evidence type="ECO:0000256" key="1">
    <source>
        <dbReference type="ARBA" id="ARBA00022845"/>
    </source>
</evidence>
<dbReference type="PANTHER" id="PTHR33231">
    <property type="entry name" value="30S RIBOSOMAL PROTEIN"/>
    <property type="match status" value="1"/>
</dbReference>
<proteinExistence type="inferred from homology"/>
<evidence type="ECO:0000313" key="9">
    <source>
        <dbReference type="Proteomes" id="UP000050465"/>
    </source>
</evidence>
<feature type="region of interest" description="Disordered" evidence="6">
    <location>
        <begin position="95"/>
        <end position="115"/>
    </location>
</feature>
<reference evidence="8 9" key="1">
    <citation type="submission" date="2015-09" db="EMBL/GenBank/DDBJ databases">
        <title>Identification and resolution of microdiversity through metagenomic sequencing of parallel consortia.</title>
        <authorList>
            <person name="Nelson W.C."/>
            <person name="Romine M.F."/>
            <person name="Lindemann S.R."/>
        </authorList>
    </citation>
    <scope>NUCLEOTIDE SEQUENCE [LARGE SCALE GENOMIC DNA]</scope>
    <source>
        <strain evidence="8">Ana</strain>
    </source>
</reference>
<gene>
    <name evidence="8" type="primary">yhbH</name>
    <name evidence="5" type="synonym">hpf</name>
    <name evidence="8" type="ORF">HLUCCA11_08595</name>
</gene>
<comment type="caution">
    <text evidence="8">The sequence shown here is derived from an EMBL/GenBank/DDBJ whole genome shotgun (WGS) entry which is preliminary data.</text>
</comment>
<comment type="similarity">
    <text evidence="2">Belongs to the HPF/YfiA ribosome-associated protein family. Short HPF subfamily.</text>
</comment>
<dbReference type="FunFam" id="3.30.160.100:FF:000001">
    <property type="entry name" value="Ribosome hibernation promoting factor"/>
    <property type="match status" value="1"/>
</dbReference>
<evidence type="ECO:0000256" key="3">
    <source>
        <dbReference type="ARBA" id="ARBA00038695"/>
    </source>
</evidence>
<accession>A0A0P8BPS3</accession>
<evidence type="ECO:0000259" key="7">
    <source>
        <dbReference type="Pfam" id="PF16321"/>
    </source>
</evidence>
<dbReference type="GO" id="GO:0022627">
    <property type="term" value="C:cytosolic small ribosomal subunit"/>
    <property type="evidence" value="ECO:0007669"/>
    <property type="project" value="TreeGrafter"/>
</dbReference>
<comment type="subunit">
    <text evidence="5">Interacts with 100S ribosomes.</text>
</comment>
<dbReference type="InterPro" id="IPR050574">
    <property type="entry name" value="HPF/YfiA_ribosome-assoc"/>
</dbReference>
<keyword evidence="1 5" id="KW-0810">Translation regulation</keyword>
<comment type="function">
    <text evidence="5">Required for dimerization of active 70S ribosomes into 100S ribosomes in stationary phase; 100S ribosomes are translationally inactive and sometimes present during exponential growth.</text>
</comment>
<feature type="domain" description="Sigma 54 modulation/S30EA ribosomal protein C-terminal" evidence="7">
    <location>
        <begin position="139"/>
        <end position="193"/>
    </location>
</feature>
<dbReference type="CDD" id="cd00552">
    <property type="entry name" value="RaiA"/>
    <property type="match status" value="1"/>
</dbReference>
<dbReference type="Pfam" id="PF16321">
    <property type="entry name" value="Ribosom_S30AE_C"/>
    <property type="match status" value="1"/>
</dbReference>
<dbReference type="GO" id="GO:0045900">
    <property type="term" value="P:negative regulation of translational elongation"/>
    <property type="evidence" value="ECO:0007669"/>
    <property type="project" value="TreeGrafter"/>
</dbReference>
<comment type="subcellular location">
    <subcellularLocation>
        <location evidence="5">Cytoplasm</location>
    </subcellularLocation>
</comment>
<dbReference type="EMBL" id="LJZR01000009">
    <property type="protein sequence ID" value="KPQ35944.1"/>
    <property type="molecule type" value="Genomic_DNA"/>
</dbReference>
<evidence type="ECO:0000256" key="6">
    <source>
        <dbReference type="SAM" id="MobiDB-lite"/>
    </source>
</evidence>
<comment type="subunit">
    <text evidence="3">Associates exclusively with 100S ribosomes, which are dimers of 70S ribosomes.</text>
</comment>
<evidence type="ECO:0000256" key="2">
    <source>
        <dbReference type="ARBA" id="ARBA00038434"/>
    </source>
</evidence>
<dbReference type="PANTHER" id="PTHR33231:SF1">
    <property type="entry name" value="30S RIBOSOMAL PROTEIN"/>
    <property type="match status" value="1"/>
</dbReference>
<feature type="compositionally biased region" description="Basic and acidic residues" evidence="6">
    <location>
        <begin position="201"/>
        <end position="211"/>
    </location>
</feature>
<dbReference type="HAMAP" id="MF_00839">
    <property type="entry name" value="HPF"/>
    <property type="match status" value="1"/>
</dbReference>
<protein>
    <recommendedName>
        <fullName evidence="4 5">Ribosome hibernation promoting factor</fullName>
        <shortName evidence="5">HPF</shortName>
    </recommendedName>
</protein>
<dbReference type="InterPro" id="IPR034694">
    <property type="entry name" value="HPF_long/plastid"/>
</dbReference>
<dbReference type="Pfam" id="PF02482">
    <property type="entry name" value="Ribosomal_S30AE"/>
    <property type="match status" value="1"/>
</dbReference>
<dbReference type="InterPro" id="IPR036567">
    <property type="entry name" value="RHF-like"/>
</dbReference>
<sequence>MKLVVQGKNIEITDAIRNHVHQKIEKATAHFKTSINKVDVNLSVETNPRIAPRQATEVTLYLNNAVVRAEESSENLYASIDMVTDKITRQLRKYKEKRRHQDHASVRPTDVDVALNTPDIAPDSSPDISEVLNSQPALPPEVVRTKYFAMPPMTVQEALENLELVGHDFYMFRNIDTDEINVIYERNHKGYGLLQPRQNHGKADQNGHKEMAVANVTPLSRAS</sequence>
<dbReference type="InterPro" id="IPR003489">
    <property type="entry name" value="RHF/RaiA"/>
</dbReference>
<dbReference type="SUPFAM" id="SSF69754">
    <property type="entry name" value="Ribosome binding protein Y (YfiA homologue)"/>
    <property type="match status" value="1"/>
</dbReference>
<comment type="similarity">
    <text evidence="5">Belongs to the HPF/YfiA ribosome-associated protein family. Long HPF subfamily.</text>
</comment>
<dbReference type="Proteomes" id="UP000050465">
    <property type="component" value="Unassembled WGS sequence"/>
</dbReference>
<dbReference type="InterPro" id="IPR038416">
    <property type="entry name" value="Ribosom_S30AE_C_sf"/>
</dbReference>
<dbReference type="STRING" id="1666911.HLUCCA11_08595"/>
<name>A0A0P8BPS3_9CYAN</name>
<evidence type="ECO:0000256" key="5">
    <source>
        <dbReference type="HAMAP-Rule" id="MF_00839"/>
    </source>
</evidence>
<dbReference type="GO" id="GO:0043024">
    <property type="term" value="F:ribosomal small subunit binding"/>
    <property type="evidence" value="ECO:0007669"/>
    <property type="project" value="TreeGrafter"/>
</dbReference>
<evidence type="ECO:0000313" key="8">
    <source>
        <dbReference type="EMBL" id="KPQ35944.1"/>
    </source>
</evidence>
<feature type="region of interest" description="Disordered" evidence="6">
    <location>
        <begin position="198"/>
        <end position="223"/>
    </location>
</feature>
<dbReference type="Gene3D" id="3.30.160.100">
    <property type="entry name" value="Ribosome hibernation promotion factor-like"/>
    <property type="match status" value="1"/>
</dbReference>
<dbReference type="AlphaFoldDB" id="A0A0P8BPS3"/>
<keyword evidence="5" id="KW-0963">Cytoplasm</keyword>